<protein>
    <submittedName>
        <fullName evidence="2">Molecular chaperone TorD</fullName>
    </submittedName>
</protein>
<dbReference type="SUPFAM" id="SSF89155">
    <property type="entry name" value="TorD-like"/>
    <property type="match status" value="1"/>
</dbReference>
<accession>A0A918XPZ1</accession>
<dbReference type="Pfam" id="PF02613">
    <property type="entry name" value="Nitrate_red_del"/>
    <property type="match status" value="1"/>
</dbReference>
<dbReference type="PANTHER" id="PTHR34227">
    <property type="entry name" value="CHAPERONE PROTEIN YCDY"/>
    <property type="match status" value="1"/>
</dbReference>
<name>A0A918XPZ1_9PROT</name>
<sequence length="206" mass="22666">MSANAGGLKHEDATVAEEDMLRAGVYDVLAAVFRREPDAALLAELRTLQGDETPLGQAFAALAERARTIDPTAARHEYTDLFIGLGRGELVPFASYYLTGFLHEKPLAVLRDDMARLGIEREEGVAEPEDHIASLCEMMAGLIRGRFLEAAPVRLQRAFFERHLAPWAGHFFSDVEAAKSADLYRPAGTIGRLFMEIEAAAFAMEE</sequence>
<dbReference type="EMBL" id="BMZS01000003">
    <property type="protein sequence ID" value="GHD45766.1"/>
    <property type="molecule type" value="Genomic_DNA"/>
</dbReference>
<dbReference type="InterPro" id="IPR050289">
    <property type="entry name" value="TorD/DmsD_chaperones"/>
</dbReference>
<comment type="caution">
    <text evidence="2">The sequence shown here is derived from an EMBL/GenBank/DDBJ whole genome shotgun (WGS) entry which is preliminary data.</text>
</comment>
<reference evidence="2" key="1">
    <citation type="journal article" date="2014" name="Int. J. Syst. Evol. Microbiol.">
        <title>Complete genome sequence of Corynebacterium casei LMG S-19264T (=DSM 44701T), isolated from a smear-ripened cheese.</title>
        <authorList>
            <consortium name="US DOE Joint Genome Institute (JGI-PGF)"/>
            <person name="Walter F."/>
            <person name="Albersmeier A."/>
            <person name="Kalinowski J."/>
            <person name="Ruckert C."/>
        </authorList>
    </citation>
    <scope>NUCLEOTIDE SEQUENCE</scope>
    <source>
        <strain evidence="2">KCTC 42651</strain>
    </source>
</reference>
<evidence type="ECO:0000256" key="1">
    <source>
        <dbReference type="ARBA" id="ARBA00023186"/>
    </source>
</evidence>
<dbReference type="AlphaFoldDB" id="A0A918XPZ1"/>
<keyword evidence="3" id="KW-1185">Reference proteome</keyword>
<dbReference type="InterPro" id="IPR020945">
    <property type="entry name" value="DMSO/NO3_reduct_chaperone"/>
</dbReference>
<organism evidence="2 3">
    <name type="scientific">Thalassobaculum fulvum</name>
    <dbReference type="NCBI Taxonomy" id="1633335"/>
    <lineage>
        <taxon>Bacteria</taxon>
        <taxon>Pseudomonadati</taxon>
        <taxon>Pseudomonadota</taxon>
        <taxon>Alphaproteobacteria</taxon>
        <taxon>Rhodospirillales</taxon>
        <taxon>Thalassobaculaceae</taxon>
        <taxon>Thalassobaculum</taxon>
    </lineage>
</organism>
<proteinExistence type="predicted"/>
<keyword evidence="1" id="KW-0143">Chaperone</keyword>
<evidence type="ECO:0000313" key="3">
    <source>
        <dbReference type="Proteomes" id="UP000630353"/>
    </source>
</evidence>
<dbReference type="Proteomes" id="UP000630353">
    <property type="component" value="Unassembled WGS sequence"/>
</dbReference>
<gene>
    <name evidence="2" type="ORF">GCM10017083_14200</name>
</gene>
<dbReference type="Gene3D" id="1.10.3480.10">
    <property type="entry name" value="TorD-like"/>
    <property type="match status" value="1"/>
</dbReference>
<reference evidence="2" key="2">
    <citation type="submission" date="2020-09" db="EMBL/GenBank/DDBJ databases">
        <authorList>
            <person name="Sun Q."/>
            <person name="Kim S."/>
        </authorList>
    </citation>
    <scope>NUCLEOTIDE SEQUENCE</scope>
    <source>
        <strain evidence="2">KCTC 42651</strain>
    </source>
</reference>
<dbReference type="PANTHER" id="PTHR34227:SF1">
    <property type="entry name" value="DIMETHYL SULFOXIDE REDUCTASE CHAPERONE-RELATED"/>
    <property type="match status" value="1"/>
</dbReference>
<evidence type="ECO:0000313" key="2">
    <source>
        <dbReference type="EMBL" id="GHD45766.1"/>
    </source>
</evidence>
<dbReference type="InterPro" id="IPR036411">
    <property type="entry name" value="TorD-like_sf"/>
</dbReference>